<dbReference type="Proteomes" id="UP000295565">
    <property type="component" value="Unassembled WGS sequence"/>
</dbReference>
<dbReference type="NCBIfam" id="NF008359">
    <property type="entry name" value="PRK11148.1"/>
    <property type="match status" value="1"/>
</dbReference>
<keyword evidence="8" id="KW-1185">Reference proteome</keyword>
<dbReference type="PANTHER" id="PTHR42988">
    <property type="entry name" value="PHOSPHOHYDROLASE"/>
    <property type="match status" value="1"/>
</dbReference>
<comment type="similarity">
    <text evidence="4 5">Belongs to the cyclic nucleotide phosphodiesterase class-III family.</text>
</comment>
<feature type="binding site" evidence="5">
    <location>
        <begin position="95"/>
        <end position="96"/>
    </location>
    <ligand>
        <name>AMP</name>
        <dbReference type="ChEBI" id="CHEBI:456215"/>
    </ligand>
</feature>
<dbReference type="GO" id="GO:0004115">
    <property type="term" value="F:3',5'-cyclic-AMP phosphodiesterase activity"/>
    <property type="evidence" value="ECO:0007669"/>
    <property type="project" value="UniProtKB-UniRule"/>
</dbReference>
<dbReference type="InterPro" id="IPR046379">
    <property type="entry name" value="cAMP_phosphodiest_CpdA"/>
</dbReference>
<feature type="binding site" evidence="5">
    <location>
        <position position="205"/>
    </location>
    <ligand>
        <name>Fe cation</name>
        <dbReference type="ChEBI" id="CHEBI:24875"/>
        <label>1</label>
    </ligand>
</feature>
<dbReference type="InterPro" id="IPR050884">
    <property type="entry name" value="CNP_phosphodiesterase-III"/>
</dbReference>
<keyword evidence="5" id="KW-0547">Nucleotide-binding</keyword>
<feature type="domain" description="Calcineurin-like phosphoesterase" evidence="6">
    <location>
        <begin position="16"/>
        <end position="206"/>
    </location>
</feature>
<dbReference type="InterPro" id="IPR026575">
    <property type="entry name" value="GpdQ/CpdA-like"/>
</dbReference>
<reference evidence="7 8" key="1">
    <citation type="submission" date="2019-03" db="EMBL/GenBank/DDBJ databases">
        <title>Genomic Encyclopedia of Type Strains, Phase IV (KMG-IV): sequencing the most valuable type-strain genomes for metagenomic binning, comparative biology and taxonomic classification.</title>
        <authorList>
            <person name="Goeker M."/>
        </authorList>
    </citation>
    <scope>NUCLEOTIDE SEQUENCE [LARGE SCALE GENOMIC DNA]</scope>
    <source>
        <strain evidence="7 8">DSM 18577</strain>
    </source>
</reference>
<evidence type="ECO:0000313" key="8">
    <source>
        <dbReference type="Proteomes" id="UP000295565"/>
    </source>
</evidence>
<gene>
    <name evidence="5" type="primary">cpdA</name>
    <name evidence="7" type="ORF">EV690_1759</name>
</gene>
<dbReference type="InterPro" id="IPR029052">
    <property type="entry name" value="Metallo-depent_PP-like"/>
</dbReference>
<keyword evidence="2 5" id="KW-0378">Hydrolase</keyword>
<protein>
    <recommendedName>
        <fullName evidence="5">3',5'-cyclic adenosine monophosphate phosphodiesterase CpdA</fullName>
        <shortName evidence="5">3',5'-cyclic AMP phosphodiesterase</shortName>
        <shortName evidence="5">cAMP phosphodiesterase</shortName>
        <ecNumber evidence="5">3.1.4.53</ecNumber>
    </recommendedName>
</protein>
<feature type="binding site" evidence="5">
    <location>
        <position position="65"/>
    </location>
    <ligand>
        <name>Fe cation</name>
        <dbReference type="ChEBI" id="CHEBI:24875"/>
        <label>2</label>
    </ligand>
</feature>
<dbReference type="HAMAP" id="MF_00905">
    <property type="entry name" value="cAMP_phosphodiest_CpdA"/>
    <property type="match status" value="1"/>
</dbReference>
<dbReference type="EC" id="3.1.4.53" evidence="5"/>
<feature type="binding site" evidence="5">
    <location>
        <position position="25"/>
    </location>
    <ligand>
        <name>AMP</name>
        <dbReference type="ChEBI" id="CHEBI:456215"/>
    </ligand>
</feature>
<dbReference type="SUPFAM" id="SSF56300">
    <property type="entry name" value="Metallo-dependent phosphatases"/>
    <property type="match status" value="1"/>
</dbReference>
<comment type="cofactor">
    <cofactor evidence="5">
        <name>Fe(2+)</name>
        <dbReference type="ChEBI" id="CHEBI:29033"/>
    </cofactor>
    <text evidence="5">Binds 2 Fe(2+) ions per subunit.</text>
</comment>
<dbReference type="PANTHER" id="PTHR42988:SF2">
    <property type="entry name" value="CYCLIC NUCLEOTIDE PHOSPHODIESTERASE CBUA0032-RELATED"/>
    <property type="match status" value="1"/>
</dbReference>
<name>A0A4R1K216_9GAMM</name>
<dbReference type="GO" id="GO:0046872">
    <property type="term" value="F:metal ion binding"/>
    <property type="evidence" value="ECO:0007669"/>
    <property type="project" value="UniProtKB-UniRule"/>
</dbReference>
<feature type="binding site" evidence="5">
    <location>
        <position position="23"/>
    </location>
    <ligand>
        <name>Fe cation</name>
        <dbReference type="ChEBI" id="CHEBI:24875"/>
        <label>1</label>
    </ligand>
</feature>
<dbReference type="AlphaFoldDB" id="A0A4R1K216"/>
<accession>A0A4R1K216</accession>
<evidence type="ECO:0000256" key="1">
    <source>
        <dbReference type="ARBA" id="ARBA00022723"/>
    </source>
</evidence>
<feature type="binding site" evidence="5">
    <location>
        <position position="65"/>
    </location>
    <ligand>
        <name>Fe cation</name>
        <dbReference type="ChEBI" id="CHEBI:24875"/>
        <label>1</label>
    </ligand>
</feature>
<dbReference type="Pfam" id="PF00149">
    <property type="entry name" value="Metallophos"/>
    <property type="match status" value="1"/>
</dbReference>
<evidence type="ECO:0000256" key="2">
    <source>
        <dbReference type="ARBA" id="ARBA00022801"/>
    </source>
</evidence>
<dbReference type="InterPro" id="IPR004843">
    <property type="entry name" value="Calcineurin-like_PHP"/>
</dbReference>
<dbReference type="EMBL" id="SMGD01000012">
    <property type="protein sequence ID" value="TCK58054.1"/>
    <property type="molecule type" value="Genomic_DNA"/>
</dbReference>
<evidence type="ECO:0000256" key="3">
    <source>
        <dbReference type="ARBA" id="ARBA00023004"/>
    </source>
</evidence>
<evidence type="ECO:0000256" key="4">
    <source>
        <dbReference type="ARBA" id="ARBA00025742"/>
    </source>
</evidence>
<sequence length="275" mass="31371">MEFEKIFTHVDSDGDLRLLQLTDTHLFANSAMGLLGVNTLASLEAVIAQIQQDDIPFDWVMATGDISQDHSARSYERFVETVSVLEKPILWLPGNHDWQPVMHQTLSQKGLSRAKQLVSDHWQLILLDTQVTEKPHGYLEPEQLDFLARSLSEYPQKHALILMHHQSCSIGCNWLDQHNLKNADAFHEVIAPHPQVKAVLFGHIHQNFEYQSAQLAYIASPSTCIQFLPLSKEFALDRQQPGYRYLKLRANGEIHSRVRRLAGQQFLPDAQSQGY</sequence>
<dbReference type="RefSeq" id="WP_224054921.1">
    <property type="nucleotide sequence ID" value="NZ_OU594967.1"/>
</dbReference>
<organism evidence="7 8">
    <name type="scientific">Celerinatantimonas diazotrophica</name>
    <dbReference type="NCBI Taxonomy" id="412034"/>
    <lineage>
        <taxon>Bacteria</taxon>
        <taxon>Pseudomonadati</taxon>
        <taxon>Pseudomonadota</taxon>
        <taxon>Gammaproteobacteria</taxon>
        <taxon>Celerinatantimonadaceae</taxon>
        <taxon>Celerinatantimonas</taxon>
    </lineage>
</organism>
<feature type="binding site" evidence="5">
    <location>
        <position position="205"/>
    </location>
    <ligand>
        <name>AMP</name>
        <dbReference type="ChEBI" id="CHEBI:456215"/>
    </ligand>
</feature>
<keyword evidence="5" id="KW-0114">cAMP</keyword>
<evidence type="ECO:0000259" key="6">
    <source>
        <dbReference type="Pfam" id="PF00149"/>
    </source>
</evidence>
<feature type="binding site" evidence="5">
    <location>
        <position position="95"/>
    </location>
    <ligand>
        <name>Fe cation</name>
        <dbReference type="ChEBI" id="CHEBI:24875"/>
        <label>2</label>
    </ligand>
</feature>
<feature type="binding site" evidence="5">
    <location>
        <position position="203"/>
    </location>
    <ligand>
        <name>Fe cation</name>
        <dbReference type="ChEBI" id="CHEBI:24875"/>
        <label>2</label>
    </ligand>
</feature>
<feature type="binding site" evidence="5">
    <location>
        <position position="25"/>
    </location>
    <ligand>
        <name>Fe cation</name>
        <dbReference type="ChEBI" id="CHEBI:24875"/>
        <label>1</label>
    </ligand>
</feature>
<keyword evidence="1 5" id="KW-0479">Metal-binding</keyword>
<dbReference type="Gene3D" id="3.60.21.10">
    <property type="match status" value="1"/>
</dbReference>
<feature type="binding site" evidence="5">
    <location>
        <position position="164"/>
    </location>
    <ligand>
        <name>Fe cation</name>
        <dbReference type="ChEBI" id="CHEBI:24875"/>
        <label>2</label>
    </ligand>
</feature>
<comment type="caution">
    <text evidence="7">The sequence shown here is derived from an EMBL/GenBank/DDBJ whole genome shotgun (WGS) entry which is preliminary data.</text>
</comment>
<dbReference type="GO" id="GO:0000166">
    <property type="term" value="F:nucleotide binding"/>
    <property type="evidence" value="ECO:0007669"/>
    <property type="project" value="UniProtKB-UniRule"/>
</dbReference>
<keyword evidence="3 5" id="KW-0408">Iron</keyword>
<comment type="function">
    <text evidence="5">Hydrolyzes cAMP to 5'-AMP. Plays an important regulatory role in modulating the intracellular concentration of cAMP, thereby influencing cAMP-dependent processes.</text>
</comment>
<comment type="catalytic activity">
    <reaction evidence="5">
        <text>3',5'-cyclic AMP + H2O = AMP + H(+)</text>
        <dbReference type="Rhea" id="RHEA:25277"/>
        <dbReference type="ChEBI" id="CHEBI:15377"/>
        <dbReference type="ChEBI" id="CHEBI:15378"/>
        <dbReference type="ChEBI" id="CHEBI:58165"/>
        <dbReference type="ChEBI" id="CHEBI:456215"/>
        <dbReference type="EC" id="3.1.4.53"/>
    </reaction>
</comment>
<evidence type="ECO:0000256" key="5">
    <source>
        <dbReference type="HAMAP-Rule" id="MF_00905"/>
    </source>
</evidence>
<evidence type="ECO:0000313" key="7">
    <source>
        <dbReference type="EMBL" id="TCK58054.1"/>
    </source>
</evidence>
<proteinExistence type="inferred from homology"/>
<dbReference type="CDD" id="cd07402">
    <property type="entry name" value="MPP_GpdQ"/>
    <property type="match status" value="1"/>
</dbReference>
<feature type="binding site" evidence="5">
    <location>
        <position position="65"/>
    </location>
    <ligand>
        <name>AMP</name>
        <dbReference type="ChEBI" id="CHEBI:456215"/>
    </ligand>
</feature>